<keyword evidence="6" id="KW-0227">DNA damage</keyword>
<evidence type="ECO:0000313" key="12">
    <source>
        <dbReference type="Proteomes" id="UP000570474"/>
    </source>
</evidence>
<keyword evidence="7" id="KW-0234">DNA repair</keyword>
<dbReference type="Proteomes" id="UP000570474">
    <property type="component" value="Unassembled WGS sequence"/>
</dbReference>
<dbReference type="Gene3D" id="1.10.10.10">
    <property type="entry name" value="Winged helix-like DNA-binding domain superfamily/Winged helix DNA-binding domain"/>
    <property type="match status" value="1"/>
</dbReference>
<dbReference type="InterPro" id="IPR036217">
    <property type="entry name" value="MethylDNA_cys_MeTrfase_DNAb"/>
</dbReference>
<comment type="catalytic activity">
    <reaction evidence="8">
        <text>a 6-O-methyl-2'-deoxyguanosine in DNA + L-cysteinyl-[protein] = S-methyl-L-cysteinyl-[protein] + a 2'-deoxyguanosine in DNA</text>
        <dbReference type="Rhea" id="RHEA:24000"/>
        <dbReference type="Rhea" id="RHEA-COMP:10131"/>
        <dbReference type="Rhea" id="RHEA-COMP:10132"/>
        <dbReference type="Rhea" id="RHEA-COMP:11367"/>
        <dbReference type="Rhea" id="RHEA-COMP:11368"/>
        <dbReference type="ChEBI" id="CHEBI:29950"/>
        <dbReference type="ChEBI" id="CHEBI:82612"/>
        <dbReference type="ChEBI" id="CHEBI:85445"/>
        <dbReference type="ChEBI" id="CHEBI:85448"/>
        <dbReference type="EC" id="2.1.1.63"/>
    </reaction>
</comment>
<comment type="similarity">
    <text evidence="2">Belongs to the MGMT family.</text>
</comment>
<evidence type="ECO:0000259" key="10">
    <source>
        <dbReference type="Pfam" id="PF02870"/>
    </source>
</evidence>
<evidence type="ECO:0000313" key="11">
    <source>
        <dbReference type="EMBL" id="NLR66816.1"/>
    </source>
</evidence>
<dbReference type="CDD" id="cd06445">
    <property type="entry name" value="ATase"/>
    <property type="match status" value="1"/>
</dbReference>
<dbReference type="Pfam" id="PF01035">
    <property type="entry name" value="DNA_binding_1"/>
    <property type="match status" value="1"/>
</dbReference>
<dbReference type="SUPFAM" id="SSF46767">
    <property type="entry name" value="Methylated DNA-protein cysteine methyltransferase, C-terminal domain"/>
    <property type="match status" value="1"/>
</dbReference>
<gene>
    <name evidence="11" type="ORF">HGH92_21080</name>
</gene>
<keyword evidence="12" id="KW-1185">Reference proteome</keyword>
<feature type="domain" description="Methylated-DNA-[protein]-cysteine S-methyltransferase DNA binding" evidence="9">
    <location>
        <begin position="91"/>
        <end position="170"/>
    </location>
</feature>
<dbReference type="InterPro" id="IPR014048">
    <property type="entry name" value="MethylDNA_cys_MeTrfase_DNA-bd"/>
</dbReference>
<evidence type="ECO:0000256" key="1">
    <source>
        <dbReference type="ARBA" id="ARBA00001286"/>
    </source>
</evidence>
<dbReference type="FunFam" id="1.10.10.10:FF:000214">
    <property type="entry name" value="Methylated-DNA--protein-cysteine methyltransferase"/>
    <property type="match status" value="1"/>
</dbReference>
<sequence>MTESNNIIYKTQVQTPLGVMIAGATAEGVCLLEFTERKILDAQWASLRRLLKATVAEEDHPHFVLLQQELDAYFAGQLHHFSVPLHMPGTDFQQAVWQLLLEVPYGDVRSYKQQAMLLQRPHAVRAVGHANGMNRISIIVPCHRIVAGNGDLTGYGGGIWRKEWLLAHEGRHQKKVENIG</sequence>
<dbReference type="PROSITE" id="PS00374">
    <property type="entry name" value="MGMT"/>
    <property type="match status" value="1"/>
</dbReference>
<evidence type="ECO:0000259" key="9">
    <source>
        <dbReference type="Pfam" id="PF01035"/>
    </source>
</evidence>
<evidence type="ECO:0000256" key="4">
    <source>
        <dbReference type="ARBA" id="ARBA00022603"/>
    </source>
</evidence>
<dbReference type="GO" id="GO:0003908">
    <property type="term" value="F:methylated-DNA-[protein]-cysteine S-methyltransferase activity"/>
    <property type="evidence" value="ECO:0007669"/>
    <property type="project" value="UniProtKB-EC"/>
</dbReference>
<comment type="catalytic activity">
    <reaction evidence="1">
        <text>a 4-O-methyl-thymidine in DNA + L-cysteinyl-[protein] = a thymidine in DNA + S-methyl-L-cysteinyl-[protein]</text>
        <dbReference type="Rhea" id="RHEA:53428"/>
        <dbReference type="Rhea" id="RHEA-COMP:10131"/>
        <dbReference type="Rhea" id="RHEA-COMP:10132"/>
        <dbReference type="Rhea" id="RHEA-COMP:13555"/>
        <dbReference type="Rhea" id="RHEA-COMP:13556"/>
        <dbReference type="ChEBI" id="CHEBI:29950"/>
        <dbReference type="ChEBI" id="CHEBI:82612"/>
        <dbReference type="ChEBI" id="CHEBI:137386"/>
        <dbReference type="ChEBI" id="CHEBI:137387"/>
        <dbReference type="EC" id="2.1.1.63"/>
    </reaction>
</comment>
<accession>A0A847RVB7</accession>
<dbReference type="GO" id="GO:0032259">
    <property type="term" value="P:methylation"/>
    <property type="evidence" value="ECO:0007669"/>
    <property type="project" value="UniProtKB-KW"/>
</dbReference>
<evidence type="ECO:0000256" key="5">
    <source>
        <dbReference type="ARBA" id="ARBA00022679"/>
    </source>
</evidence>
<evidence type="ECO:0000256" key="7">
    <source>
        <dbReference type="ARBA" id="ARBA00023204"/>
    </source>
</evidence>
<dbReference type="Pfam" id="PF02870">
    <property type="entry name" value="Methyltransf_1N"/>
    <property type="match status" value="1"/>
</dbReference>
<dbReference type="InterPro" id="IPR036388">
    <property type="entry name" value="WH-like_DNA-bd_sf"/>
</dbReference>
<keyword evidence="4 11" id="KW-0489">Methyltransferase</keyword>
<dbReference type="RefSeq" id="WP_168872720.1">
    <property type="nucleotide sequence ID" value="NZ_JABAIA010000002.1"/>
</dbReference>
<dbReference type="PANTHER" id="PTHR10815:SF5">
    <property type="entry name" value="METHYLATED-DNA--PROTEIN-CYSTEINE METHYLTRANSFERASE"/>
    <property type="match status" value="1"/>
</dbReference>
<organism evidence="11 12">
    <name type="scientific">Chitinophaga varians</name>
    <dbReference type="NCBI Taxonomy" id="2202339"/>
    <lineage>
        <taxon>Bacteria</taxon>
        <taxon>Pseudomonadati</taxon>
        <taxon>Bacteroidota</taxon>
        <taxon>Chitinophagia</taxon>
        <taxon>Chitinophagales</taxon>
        <taxon>Chitinophagaceae</taxon>
        <taxon>Chitinophaga</taxon>
    </lineage>
</organism>
<evidence type="ECO:0000256" key="6">
    <source>
        <dbReference type="ARBA" id="ARBA00022763"/>
    </source>
</evidence>
<name>A0A847RVB7_9BACT</name>
<evidence type="ECO:0000256" key="2">
    <source>
        <dbReference type="ARBA" id="ARBA00008711"/>
    </source>
</evidence>
<dbReference type="GO" id="GO:0006281">
    <property type="term" value="P:DNA repair"/>
    <property type="evidence" value="ECO:0007669"/>
    <property type="project" value="UniProtKB-KW"/>
</dbReference>
<dbReference type="Gene3D" id="3.30.160.70">
    <property type="entry name" value="Methylated DNA-protein cysteine methyltransferase domain"/>
    <property type="match status" value="1"/>
</dbReference>
<dbReference type="NCBIfam" id="TIGR00589">
    <property type="entry name" value="ogt"/>
    <property type="match status" value="1"/>
</dbReference>
<proteinExistence type="inferred from homology"/>
<keyword evidence="5 11" id="KW-0808">Transferase</keyword>
<dbReference type="EC" id="2.1.1.63" evidence="3"/>
<evidence type="ECO:0000256" key="3">
    <source>
        <dbReference type="ARBA" id="ARBA00011918"/>
    </source>
</evidence>
<feature type="domain" description="Methylguanine DNA methyltransferase ribonuclease-like" evidence="10">
    <location>
        <begin position="8"/>
        <end position="86"/>
    </location>
</feature>
<dbReference type="AlphaFoldDB" id="A0A847RVB7"/>
<comment type="caution">
    <text evidence="11">The sequence shown here is derived from an EMBL/GenBank/DDBJ whole genome shotgun (WGS) entry which is preliminary data.</text>
</comment>
<protein>
    <recommendedName>
        <fullName evidence="3">methylated-DNA--[protein]-cysteine S-methyltransferase</fullName>
        <ecNumber evidence="3">2.1.1.63</ecNumber>
    </recommendedName>
</protein>
<dbReference type="PANTHER" id="PTHR10815">
    <property type="entry name" value="METHYLATED-DNA--PROTEIN-CYSTEINE METHYLTRANSFERASE"/>
    <property type="match status" value="1"/>
</dbReference>
<reference evidence="11 12" key="1">
    <citation type="submission" date="2020-04" db="EMBL/GenBank/DDBJ databases">
        <authorList>
            <person name="Yin C."/>
        </authorList>
    </citation>
    <scope>NUCLEOTIDE SEQUENCE [LARGE SCALE GENOMIC DNA]</scope>
    <source>
        <strain evidence="11 12">Ae27</strain>
    </source>
</reference>
<evidence type="ECO:0000256" key="8">
    <source>
        <dbReference type="ARBA" id="ARBA00049348"/>
    </source>
</evidence>
<dbReference type="SUPFAM" id="SSF53155">
    <property type="entry name" value="Methylated DNA-protein cysteine methyltransferase domain"/>
    <property type="match status" value="1"/>
</dbReference>
<dbReference type="InterPro" id="IPR008332">
    <property type="entry name" value="MethylG_MeTrfase_N"/>
</dbReference>
<dbReference type="InterPro" id="IPR001497">
    <property type="entry name" value="MethylDNA_cys_MeTrfase_AS"/>
</dbReference>
<dbReference type="EMBL" id="JABAIA010000002">
    <property type="protein sequence ID" value="NLR66816.1"/>
    <property type="molecule type" value="Genomic_DNA"/>
</dbReference>
<dbReference type="InterPro" id="IPR036631">
    <property type="entry name" value="MGMT_N_sf"/>
</dbReference>